<name>I4CAA2_DESTA</name>
<dbReference type="HOGENOM" id="CLU_2933777_0_0_7"/>
<dbReference type="AlphaFoldDB" id="I4CAA2"/>
<gene>
    <name evidence="1" type="ordered locus">Desti_3851</name>
</gene>
<reference evidence="2" key="1">
    <citation type="submission" date="2012-06" db="EMBL/GenBank/DDBJ databases">
        <title>Complete sequence of chromosome of Desulfomonile tiedjei DSM 6799.</title>
        <authorList>
            <person name="Lucas S."/>
            <person name="Copeland A."/>
            <person name="Lapidus A."/>
            <person name="Glavina del Rio T."/>
            <person name="Dalin E."/>
            <person name="Tice H."/>
            <person name="Bruce D."/>
            <person name="Goodwin L."/>
            <person name="Pitluck S."/>
            <person name="Peters L."/>
            <person name="Ovchinnikova G."/>
            <person name="Zeytun A."/>
            <person name="Lu M."/>
            <person name="Kyrpides N."/>
            <person name="Mavromatis K."/>
            <person name="Ivanova N."/>
            <person name="Brettin T."/>
            <person name="Detter J.C."/>
            <person name="Han C."/>
            <person name="Larimer F."/>
            <person name="Land M."/>
            <person name="Hauser L."/>
            <person name="Markowitz V."/>
            <person name="Cheng J.-F."/>
            <person name="Hugenholtz P."/>
            <person name="Woyke T."/>
            <person name="Wu D."/>
            <person name="Spring S."/>
            <person name="Schroeder M."/>
            <person name="Brambilla E."/>
            <person name="Klenk H.-P."/>
            <person name="Eisen J.A."/>
        </authorList>
    </citation>
    <scope>NUCLEOTIDE SEQUENCE [LARGE SCALE GENOMIC DNA]</scope>
    <source>
        <strain evidence="2">ATCC 49306 / DSM 6799 / DCB-1</strain>
    </source>
</reference>
<evidence type="ECO:0000313" key="2">
    <source>
        <dbReference type="Proteomes" id="UP000006055"/>
    </source>
</evidence>
<sequence length="62" mass="6861">MSTPTHCPGFEAHKNLSSFMCKCPNCGKEKEIFSDEFEKSHVCSGCKQPIDFSKCTLEAGTK</sequence>
<dbReference type="KEGG" id="dti:Desti_3851"/>
<dbReference type="EMBL" id="CP003360">
    <property type="protein sequence ID" value="AFM26493.1"/>
    <property type="molecule type" value="Genomic_DNA"/>
</dbReference>
<dbReference type="Proteomes" id="UP000006055">
    <property type="component" value="Chromosome"/>
</dbReference>
<organism evidence="1 2">
    <name type="scientific">Desulfomonile tiedjei (strain ATCC 49306 / DSM 6799 / DCB-1)</name>
    <dbReference type="NCBI Taxonomy" id="706587"/>
    <lineage>
        <taxon>Bacteria</taxon>
        <taxon>Pseudomonadati</taxon>
        <taxon>Thermodesulfobacteriota</taxon>
        <taxon>Desulfomonilia</taxon>
        <taxon>Desulfomonilales</taxon>
        <taxon>Desulfomonilaceae</taxon>
        <taxon>Desulfomonile</taxon>
    </lineage>
</organism>
<proteinExistence type="predicted"/>
<accession>I4CAA2</accession>
<protein>
    <submittedName>
        <fullName evidence="1">Uncharacterized protein</fullName>
    </submittedName>
</protein>
<dbReference type="RefSeq" id="WP_014811619.1">
    <property type="nucleotide sequence ID" value="NC_018025.1"/>
</dbReference>
<dbReference type="OrthoDB" id="9799326at2"/>
<dbReference type="eggNOG" id="ENOG5032Y3C">
    <property type="taxonomic scope" value="Bacteria"/>
</dbReference>
<keyword evidence="2" id="KW-1185">Reference proteome</keyword>
<evidence type="ECO:0000313" key="1">
    <source>
        <dbReference type="EMBL" id="AFM26493.1"/>
    </source>
</evidence>